<dbReference type="GeneID" id="35407615"/>
<keyword evidence="4" id="KW-1185">Reference proteome</keyword>
<dbReference type="EMBL" id="HF679034">
    <property type="protein sequence ID" value="CCT76204.1"/>
    <property type="molecule type" value="Genomic_DNA"/>
</dbReference>
<dbReference type="Proteomes" id="UP000016800">
    <property type="component" value="Chromosome XII"/>
</dbReference>
<dbReference type="HOGENOM" id="CLU_2184194_0_0_1"/>
<accession>S0EP80</accession>
<feature type="compositionally biased region" description="Basic residues" evidence="1">
    <location>
        <begin position="1"/>
        <end position="14"/>
    </location>
</feature>
<keyword evidence="2" id="KW-0812">Transmembrane</keyword>
<organism evidence="3 4">
    <name type="scientific">Gibberella fujikuroi (strain CBS 195.34 / IMI 58289 / NRRL A-6831)</name>
    <name type="common">Bakanae and foot rot disease fungus</name>
    <name type="synonym">Fusarium fujikuroi</name>
    <dbReference type="NCBI Taxonomy" id="1279085"/>
    <lineage>
        <taxon>Eukaryota</taxon>
        <taxon>Fungi</taxon>
        <taxon>Dikarya</taxon>
        <taxon>Ascomycota</taxon>
        <taxon>Pezizomycotina</taxon>
        <taxon>Sordariomycetes</taxon>
        <taxon>Hypocreomycetidae</taxon>
        <taxon>Hypocreales</taxon>
        <taxon>Nectriaceae</taxon>
        <taxon>Fusarium</taxon>
        <taxon>Fusarium fujikuroi species complex</taxon>
    </lineage>
</organism>
<proteinExistence type="predicted"/>
<gene>
    <name evidence="3" type="ORF">FFUJ_14163</name>
</gene>
<reference evidence="4" key="1">
    <citation type="journal article" date="2013" name="PLoS Pathog.">
        <title>Deciphering the cryptic genome: genome-wide analyses of the rice pathogen Fusarium fujikuroi reveal complex regulation of secondary metabolism and novel metabolites.</title>
        <authorList>
            <person name="Wiemann P."/>
            <person name="Sieber C.M."/>
            <person name="von Bargen K.W."/>
            <person name="Studt L."/>
            <person name="Niehaus E.M."/>
            <person name="Espino J.J."/>
            <person name="Huss K."/>
            <person name="Michielse C.B."/>
            <person name="Albermann S."/>
            <person name="Wagner D."/>
            <person name="Bergner S.V."/>
            <person name="Connolly L.R."/>
            <person name="Fischer A."/>
            <person name="Reuter G."/>
            <person name="Kleigrewe K."/>
            <person name="Bald T."/>
            <person name="Wingfield B.D."/>
            <person name="Ophir R."/>
            <person name="Freeman S."/>
            <person name="Hippler M."/>
            <person name="Smith K.M."/>
            <person name="Brown D.W."/>
            <person name="Proctor R.H."/>
            <person name="Munsterkotter M."/>
            <person name="Freitag M."/>
            <person name="Humpf H.U."/>
            <person name="Guldener U."/>
            <person name="Tudzynski B."/>
        </authorList>
    </citation>
    <scope>NUCLEOTIDE SEQUENCE [LARGE SCALE GENOMIC DNA]</scope>
    <source>
        <strain evidence="4">CBS 195.34 / IMI 58289 / NRRL A-6831</strain>
    </source>
</reference>
<keyword evidence="2" id="KW-0472">Membrane</keyword>
<dbReference type="VEuPathDB" id="FungiDB:FFUJ_14163"/>
<evidence type="ECO:0000256" key="1">
    <source>
        <dbReference type="SAM" id="MobiDB-lite"/>
    </source>
</evidence>
<name>S0EP80_GIBF5</name>
<evidence type="ECO:0000313" key="4">
    <source>
        <dbReference type="Proteomes" id="UP000016800"/>
    </source>
</evidence>
<feature type="transmembrane region" description="Helical" evidence="2">
    <location>
        <begin position="52"/>
        <end position="76"/>
    </location>
</feature>
<feature type="region of interest" description="Disordered" evidence="1">
    <location>
        <begin position="1"/>
        <end position="20"/>
    </location>
</feature>
<keyword evidence="2" id="KW-1133">Transmembrane helix</keyword>
<evidence type="ECO:0000313" key="3">
    <source>
        <dbReference type="EMBL" id="CCT76204.1"/>
    </source>
</evidence>
<dbReference type="AlphaFoldDB" id="S0EP80"/>
<dbReference type="RefSeq" id="XP_023438250.1">
    <property type="nucleotide sequence ID" value="XM_023571198.1"/>
</dbReference>
<sequence length="109" mass="12528">MTKKTMRKRRRRNIRSGGGSGSCWCKFGSKNEVRWVLLEAISPDSLYPFSHIFQVCAIWFDVLLFVCAIMLVLLWLCRVDPPKCRSVTIIRNRPCAELLGPLMVSEKPV</sequence>
<evidence type="ECO:0000256" key="2">
    <source>
        <dbReference type="SAM" id="Phobius"/>
    </source>
</evidence>
<protein>
    <submittedName>
        <fullName evidence="3">Uncharacterized protein</fullName>
    </submittedName>
</protein>